<dbReference type="Gene3D" id="1.10.8.60">
    <property type="match status" value="1"/>
</dbReference>
<dbReference type="OrthoDB" id="7390113at2"/>
<reference evidence="1 2" key="1">
    <citation type="submission" date="2016-10" db="EMBL/GenBank/DDBJ databases">
        <authorList>
            <person name="de Groot N.N."/>
        </authorList>
    </citation>
    <scope>NUCLEOTIDE SEQUENCE [LARGE SCALE GENOMIC DNA]</scope>
    <source>
        <strain evidence="1 2">DSM 23413</strain>
    </source>
</reference>
<dbReference type="InterPro" id="IPR027417">
    <property type="entry name" value="P-loop_NTPase"/>
</dbReference>
<organism evidence="1 2">
    <name type="scientific">Jhaorihella thermophila</name>
    <dbReference type="NCBI Taxonomy" id="488547"/>
    <lineage>
        <taxon>Bacteria</taxon>
        <taxon>Pseudomonadati</taxon>
        <taxon>Pseudomonadota</taxon>
        <taxon>Alphaproteobacteria</taxon>
        <taxon>Rhodobacterales</taxon>
        <taxon>Paracoccaceae</taxon>
        <taxon>Jhaorihella</taxon>
    </lineage>
</organism>
<dbReference type="RefSeq" id="WP_104008844.1">
    <property type="nucleotide sequence ID" value="NZ_FNVD01000014.1"/>
</dbReference>
<dbReference type="GO" id="GO:0003688">
    <property type="term" value="F:DNA replication origin binding"/>
    <property type="evidence" value="ECO:0007669"/>
    <property type="project" value="TreeGrafter"/>
</dbReference>
<evidence type="ECO:0000313" key="2">
    <source>
        <dbReference type="Proteomes" id="UP000236742"/>
    </source>
</evidence>
<dbReference type="GO" id="GO:0005886">
    <property type="term" value="C:plasma membrane"/>
    <property type="evidence" value="ECO:0007669"/>
    <property type="project" value="TreeGrafter"/>
</dbReference>
<evidence type="ECO:0000313" key="1">
    <source>
        <dbReference type="EMBL" id="SEG18655.1"/>
    </source>
</evidence>
<dbReference type="EMBL" id="FNVD01000014">
    <property type="protein sequence ID" value="SEG18655.1"/>
    <property type="molecule type" value="Genomic_DNA"/>
</dbReference>
<accession>A0A1H5Y4D1</accession>
<gene>
    <name evidence="1" type="ORF">SAMN05421751_11458</name>
</gene>
<dbReference type="GO" id="GO:0006270">
    <property type="term" value="P:DNA replication initiation"/>
    <property type="evidence" value="ECO:0007669"/>
    <property type="project" value="TreeGrafter"/>
</dbReference>
<dbReference type="PANTHER" id="PTHR30050">
    <property type="entry name" value="CHROMOSOMAL REPLICATION INITIATOR PROTEIN DNAA"/>
    <property type="match status" value="1"/>
</dbReference>
<dbReference type="PANTHER" id="PTHR30050:SF5">
    <property type="entry name" value="DNAA REGULATORY INACTIVATOR HDA"/>
    <property type="match status" value="1"/>
</dbReference>
<sequence length="231" mass="24783">MAEQLSFDLPRRTARAREDFFVSPANALAVALIDDWRNWPGGKLALSGPAGSGKTHLTHVWAAHTGARIVPAGDLTEDAVPDLAQGPVAVEDVPEIAADPRAQAALFHLHNLVLAQGHRLLMTGRDAPRHWGLTLPDLQSRVEGAQNATLDEPDDALLAAVLAKLFADRQITPRPDVIPFLLLRVERSFAAAAAVVDHLDRGALKEGKPLTRQLAARLLADFRSHGDGSGD</sequence>
<dbReference type="AlphaFoldDB" id="A0A1H5Y4D1"/>
<name>A0A1H5Y4D1_9RHOB</name>
<dbReference type="Gene3D" id="3.40.50.300">
    <property type="entry name" value="P-loop containing nucleotide triphosphate hydrolases"/>
    <property type="match status" value="1"/>
</dbReference>
<keyword evidence="2" id="KW-1185">Reference proteome</keyword>
<dbReference type="Proteomes" id="UP000236742">
    <property type="component" value="Unassembled WGS sequence"/>
</dbReference>
<dbReference type="SUPFAM" id="SSF52540">
    <property type="entry name" value="P-loop containing nucleoside triphosphate hydrolases"/>
    <property type="match status" value="1"/>
</dbReference>
<proteinExistence type="predicted"/>
<protein>
    <submittedName>
        <fullName evidence="1">DnaA protein</fullName>
    </submittedName>
</protein>